<sequence length="52" mass="5704">MMFAISLLLFLAGMYLFALAFVVTSFQGLIFVAGILVISLAVFIPVHILRKS</sequence>
<evidence type="ECO:0000313" key="2">
    <source>
        <dbReference type="EMBL" id="PSL36482.1"/>
    </source>
</evidence>
<keyword evidence="1" id="KW-0812">Transmembrane</keyword>
<organism evidence="2 3">
    <name type="scientific">Labedella gwakjiensis</name>
    <dbReference type="NCBI Taxonomy" id="390269"/>
    <lineage>
        <taxon>Bacteria</taxon>
        <taxon>Bacillati</taxon>
        <taxon>Actinomycetota</taxon>
        <taxon>Actinomycetes</taxon>
        <taxon>Micrococcales</taxon>
        <taxon>Microbacteriaceae</taxon>
        <taxon>Labedella</taxon>
    </lineage>
</organism>
<evidence type="ECO:0000313" key="3">
    <source>
        <dbReference type="Proteomes" id="UP000241203"/>
    </source>
</evidence>
<dbReference type="EMBL" id="PYAU01000001">
    <property type="protein sequence ID" value="PSL36482.1"/>
    <property type="molecule type" value="Genomic_DNA"/>
</dbReference>
<dbReference type="Proteomes" id="UP000241203">
    <property type="component" value="Unassembled WGS sequence"/>
</dbReference>
<reference evidence="2 3" key="1">
    <citation type="submission" date="2018-03" db="EMBL/GenBank/DDBJ databases">
        <title>Genomic Encyclopedia of Archaeal and Bacterial Type Strains, Phase II (KMG-II): from individual species to whole genera.</title>
        <authorList>
            <person name="Goeker M."/>
        </authorList>
    </citation>
    <scope>NUCLEOTIDE SEQUENCE [LARGE SCALE GENOMIC DNA]</scope>
    <source>
        <strain evidence="2 3">DSM 21548</strain>
    </source>
</reference>
<comment type="caution">
    <text evidence="2">The sequence shown here is derived from an EMBL/GenBank/DDBJ whole genome shotgun (WGS) entry which is preliminary data.</text>
</comment>
<proteinExistence type="predicted"/>
<feature type="transmembrane region" description="Helical" evidence="1">
    <location>
        <begin position="28"/>
        <end position="49"/>
    </location>
</feature>
<evidence type="ECO:0000256" key="1">
    <source>
        <dbReference type="SAM" id="Phobius"/>
    </source>
</evidence>
<gene>
    <name evidence="2" type="ORF">CLV49_0073</name>
</gene>
<dbReference type="RefSeq" id="WP_158261867.1">
    <property type="nucleotide sequence ID" value="NZ_PYAU01000001.1"/>
</dbReference>
<accession>A0A2P8GRA0</accession>
<keyword evidence="1" id="KW-0472">Membrane</keyword>
<name>A0A2P8GRA0_9MICO</name>
<dbReference type="AlphaFoldDB" id="A0A2P8GRA0"/>
<keyword evidence="1" id="KW-1133">Transmembrane helix</keyword>
<protein>
    <submittedName>
        <fullName evidence="2">Uncharacterized protein</fullName>
    </submittedName>
</protein>